<protein>
    <submittedName>
        <fullName evidence="1">Uncharacterized protein</fullName>
    </submittedName>
</protein>
<name>A0A8S5P6R0_9CAUD</name>
<proteinExistence type="predicted"/>
<reference evidence="1" key="1">
    <citation type="journal article" date="2021" name="Proc. Natl. Acad. Sci. U.S.A.">
        <title>A Catalog of Tens of Thousands of Viruses from Human Metagenomes Reveals Hidden Associations with Chronic Diseases.</title>
        <authorList>
            <person name="Tisza M.J."/>
            <person name="Buck C.B."/>
        </authorList>
    </citation>
    <scope>NUCLEOTIDE SEQUENCE</scope>
    <source>
        <strain evidence="1">CttEB8</strain>
    </source>
</reference>
<organism evidence="1">
    <name type="scientific">Herelleviridae sp. cttEB8</name>
    <dbReference type="NCBI Taxonomy" id="2825832"/>
    <lineage>
        <taxon>Viruses</taxon>
        <taxon>Duplodnaviria</taxon>
        <taxon>Heunggongvirae</taxon>
        <taxon>Uroviricota</taxon>
        <taxon>Caudoviricetes</taxon>
        <taxon>Herelleviridae</taxon>
    </lineage>
</organism>
<dbReference type="EMBL" id="BK015344">
    <property type="protein sequence ID" value="DAE02344.1"/>
    <property type="molecule type" value="Genomic_DNA"/>
</dbReference>
<accession>A0A8S5P6R0</accession>
<evidence type="ECO:0000313" key="1">
    <source>
        <dbReference type="EMBL" id="DAE02344.1"/>
    </source>
</evidence>
<sequence length="81" mass="9419">MKEVAKLVLHYDLEDLVKFQTSEIKSMFEMYSQAVKDGCEEDFDCAISMKKDILACLNTLREISMSEDDLEKKFETDINLN</sequence>